<keyword evidence="5 8" id="KW-0812">Transmembrane</keyword>
<organism evidence="10 11">
    <name type="scientific">Breoghania corrubedonensis</name>
    <dbReference type="NCBI Taxonomy" id="665038"/>
    <lineage>
        <taxon>Bacteria</taxon>
        <taxon>Pseudomonadati</taxon>
        <taxon>Pseudomonadota</taxon>
        <taxon>Alphaproteobacteria</taxon>
        <taxon>Hyphomicrobiales</taxon>
        <taxon>Stappiaceae</taxon>
        <taxon>Breoghania</taxon>
    </lineage>
</organism>
<dbReference type="PANTHER" id="PTHR43357:SF4">
    <property type="entry name" value="INNER MEMBRANE ABC TRANSPORTER PERMEASE PROTEIN YDCV"/>
    <property type="match status" value="1"/>
</dbReference>
<dbReference type="RefSeq" id="WP_107988078.1">
    <property type="nucleotide sequence ID" value="NZ_QAYG01000001.1"/>
</dbReference>
<accession>A0A2T5VFI3</accession>
<comment type="caution">
    <text evidence="10">The sequence shown here is derived from an EMBL/GenBank/DDBJ whole genome shotgun (WGS) entry which is preliminary data.</text>
</comment>
<evidence type="ECO:0000313" key="10">
    <source>
        <dbReference type="EMBL" id="PTW62521.1"/>
    </source>
</evidence>
<dbReference type="EMBL" id="QAYG01000001">
    <property type="protein sequence ID" value="PTW62521.1"/>
    <property type="molecule type" value="Genomic_DNA"/>
</dbReference>
<feature type="transmembrane region" description="Helical" evidence="8">
    <location>
        <begin position="482"/>
        <end position="505"/>
    </location>
</feature>
<gene>
    <name evidence="10" type="ORF">C8N35_101565</name>
</gene>
<keyword evidence="11" id="KW-1185">Reference proteome</keyword>
<evidence type="ECO:0000313" key="11">
    <source>
        <dbReference type="Proteomes" id="UP000244081"/>
    </source>
</evidence>
<dbReference type="GO" id="GO:0055085">
    <property type="term" value="P:transmembrane transport"/>
    <property type="evidence" value="ECO:0007669"/>
    <property type="project" value="InterPro"/>
</dbReference>
<evidence type="ECO:0000256" key="4">
    <source>
        <dbReference type="ARBA" id="ARBA00022519"/>
    </source>
</evidence>
<keyword evidence="7 8" id="KW-0472">Membrane</keyword>
<dbReference type="Gene3D" id="1.10.3720.10">
    <property type="entry name" value="MetI-like"/>
    <property type="match status" value="2"/>
</dbReference>
<evidence type="ECO:0000256" key="3">
    <source>
        <dbReference type="ARBA" id="ARBA00022475"/>
    </source>
</evidence>
<sequence>MKTTNAGPGIALRLAPALTVAVLILPVVAGVAGVALPAFGYLPALGGDTFSLDPWRALMAMPGLRQSVSLSFTSALVTAFCSFALVQLFVAAWSGTRVFSLMQRALSPLLSVPHAAAAFALAFLFAPSGWIMRLLSPWATGFDRPPDVLVIHDPAGLAMMAGLIAKETPFLFLMTLAALPQLPVLRLGQVTSSFGYGRLAGFFKVILPLLYPQIRLPILAVIAYASSVVDVAMILGPTRPAPLAVQLTRWMSDPDLSLRFTACAGAMLQLGVTAAAIACWLAGERIVVATGRRWLTGGRRLARDGAARLAVAIMTFTLVCAMALGLVVLVLWSVSGFWPFPDALPPTMTLQSWVRALPQAANSILTTLWLGLAAVAAALVLTMACLEREVRTQQKPARSALGLVYVPLLVPQVAFLFGLQFLLLTAGIGTNAAALAFAHFLFVLPYVFLSLGEPWRAWDPRYGRVAASFGAHPSRIFWRIRLPMLSGAVLTAATVGFAVSVGQYLPTLLIGGGRFSTITTEAVALASGGNRRLISVYALLQTALPFAGFALALAIPAILFRNRRAMRTGA</sequence>
<keyword evidence="3" id="KW-1003">Cell membrane</keyword>
<keyword evidence="4" id="KW-0997">Cell inner membrane</keyword>
<evidence type="ECO:0000256" key="1">
    <source>
        <dbReference type="ARBA" id="ARBA00004429"/>
    </source>
</evidence>
<proteinExistence type="predicted"/>
<feature type="transmembrane region" description="Helical" evidence="8">
    <location>
        <begin position="432"/>
        <end position="451"/>
    </location>
</feature>
<name>A0A2T5VFI3_9HYPH</name>
<feature type="transmembrane region" description="Helical" evidence="8">
    <location>
        <begin position="105"/>
        <end position="126"/>
    </location>
</feature>
<dbReference type="OrthoDB" id="7852521at2"/>
<feature type="transmembrane region" description="Helical" evidence="8">
    <location>
        <begin position="218"/>
        <end position="236"/>
    </location>
</feature>
<dbReference type="InterPro" id="IPR035906">
    <property type="entry name" value="MetI-like_sf"/>
</dbReference>
<feature type="transmembrane region" description="Helical" evidence="8">
    <location>
        <begin position="402"/>
        <end position="426"/>
    </location>
</feature>
<keyword evidence="6 8" id="KW-1133">Transmembrane helix</keyword>
<feature type="transmembrane region" description="Helical" evidence="8">
    <location>
        <begin position="256"/>
        <end position="283"/>
    </location>
</feature>
<feature type="transmembrane region" description="Helical" evidence="8">
    <location>
        <begin position="309"/>
        <end position="340"/>
    </location>
</feature>
<reference evidence="10 11" key="1">
    <citation type="submission" date="2018-04" db="EMBL/GenBank/DDBJ databases">
        <title>Genomic Encyclopedia of Archaeal and Bacterial Type Strains, Phase II (KMG-II): from individual species to whole genera.</title>
        <authorList>
            <person name="Goeker M."/>
        </authorList>
    </citation>
    <scope>NUCLEOTIDE SEQUENCE [LARGE SCALE GENOMIC DNA]</scope>
    <source>
        <strain evidence="10 11">DSM 23382</strain>
    </source>
</reference>
<dbReference type="SUPFAM" id="SSF161098">
    <property type="entry name" value="MetI-like"/>
    <property type="match status" value="2"/>
</dbReference>
<dbReference type="GO" id="GO:0005886">
    <property type="term" value="C:plasma membrane"/>
    <property type="evidence" value="ECO:0007669"/>
    <property type="project" value="UniProtKB-SubCell"/>
</dbReference>
<dbReference type="PROSITE" id="PS50928">
    <property type="entry name" value="ABC_TM1"/>
    <property type="match status" value="2"/>
</dbReference>
<feature type="transmembrane region" description="Helical" evidence="8">
    <location>
        <begin position="534"/>
        <end position="560"/>
    </location>
</feature>
<feature type="transmembrane region" description="Helical" evidence="8">
    <location>
        <begin position="360"/>
        <end position="381"/>
    </location>
</feature>
<evidence type="ECO:0000259" key="9">
    <source>
        <dbReference type="PROSITE" id="PS50928"/>
    </source>
</evidence>
<dbReference type="CDD" id="cd06261">
    <property type="entry name" value="TM_PBP2"/>
    <property type="match status" value="1"/>
</dbReference>
<comment type="subcellular location">
    <subcellularLocation>
        <location evidence="1">Cell inner membrane</location>
        <topology evidence="1">Multi-pass membrane protein</topology>
    </subcellularLocation>
</comment>
<evidence type="ECO:0000256" key="2">
    <source>
        <dbReference type="ARBA" id="ARBA00022448"/>
    </source>
</evidence>
<feature type="transmembrane region" description="Helical" evidence="8">
    <location>
        <begin position="20"/>
        <end position="46"/>
    </location>
</feature>
<feature type="domain" description="ABC transmembrane type-1" evidence="9">
    <location>
        <begin position="364"/>
        <end position="552"/>
    </location>
</feature>
<keyword evidence="2" id="KW-0813">Transport</keyword>
<evidence type="ECO:0000256" key="7">
    <source>
        <dbReference type="ARBA" id="ARBA00023136"/>
    </source>
</evidence>
<dbReference type="AlphaFoldDB" id="A0A2T5VFI3"/>
<evidence type="ECO:0000256" key="8">
    <source>
        <dbReference type="SAM" id="Phobius"/>
    </source>
</evidence>
<dbReference type="InterPro" id="IPR000515">
    <property type="entry name" value="MetI-like"/>
</dbReference>
<dbReference type="PANTHER" id="PTHR43357">
    <property type="entry name" value="INNER MEMBRANE ABC TRANSPORTER PERMEASE PROTEIN YDCV"/>
    <property type="match status" value="1"/>
</dbReference>
<evidence type="ECO:0000256" key="6">
    <source>
        <dbReference type="ARBA" id="ARBA00022989"/>
    </source>
</evidence>
<protein>
    <submittedName>
        <fullName evidence="10">Putative thiamine transport system permease protein</fullName>
    </submittedName>
</protein>
<dbReference type="Proteomes" id="UP000244081">
    <property type="component" value="Unassembled WGS sequence"/>
</dbReference>
<feature type="transmembrane region" description="Helical" evidence="8">
    <location>
        <begin position="67"/>
        <end position="93"/>
    </location>
</feature>
<feature type="domain" description="ABC transmembrane type-1" evidence="9">
    <location>
        <begin position="64"/>
        <end position="279"/>
    </location>
</feature>
<evidence type="ECO:0000256" key="5">
    <source>
        <dbReference type="ARBA" id="ARBA00022692"/>
    </source>
</evidence>